<evidence type="ECO:0000256" key="5">
    <source>
        <dbReference type="ARBA" id="ARBA00022741"/>
    </source>
</evidence>
<keyword evidence="3" id="KW-0597">Phosphoprotein</keyword>
<evidence type="ECO:0000256" key="2">
    <source>
        <dbReference type="ARBA" id="ARBA00012438"/>
    </source>
</evidence>
<evidence type="ECO:0000256" key="1">
    <source>
        <dbReference type="ARBA" id="ARBA00000085"/>
    </source>
</evidence>
<evidence type="ECO:0000256" key="8">
    <source>
        <dbReference type="ARBA" id="ARBA00023012"/>
    </source>
</evidence>
<dbReference type="InterPro" id="IPR011712">
    <property type="entry name" value="Sig_transdc_His_kin_sub3_dim/P"/>
</dbReference>
<evidence type="ECO:0000256" key="7">
    <source>
        <dbReference type="ARBA" id="ARBA00022840"/>
    </source>
</evidence>
<reference evidence="11 12" key="1">
    <citation type="submission" date="2021-01" db="EMBL/GenBank/DDBJ databases">
        <title>WGS of actinomycetes isolated from Thailand.</title>
        <authorList>
            <person name="Thawai C."/>
        </authorList>
    </citation>
    <scope>NUCLEOTIDE SEQUENCE [LARGE SCALE GENOMIC DNA]</scope>
    <source>
        <strain evidence="11 12">LPG 2</strain>
    </source>
</reference>
<gene>
    <name evidence="11" type="ORF">JK358_28515</name>
</gene>
<name>A0ABS1MCJ1_9NOCA</name>
<comment type="caution">
    <text evidence="11">The sequence shown here is derived from an EMBL/GenBank/DDBJ whole genome shotgun (WGS) entry which is preliminary data.</text>
</comment>
<protein>
    <recommendedName>
        <fullName evidence="2">histidine kinase</fullName>
        <ecNumber evidence="2">2.7.13.3</ecNumber>
    </recommendedName>
</protein>
<keyword evidence="6" id="KW-0418">Kinase</keyword>
<dbReference type="Gene3D" id="3.30.565.10">
    <property type="entry name" value="Histidine kinase-like ATPase, C-terminal domain"/>
    <property type="match status" value="1"/>
</dbReference>
<dbReference type="EMBL" id="JAERRJ010000011">
    <property type="protein sequence ID" value="MBL1078357.1"/>
    <property type="molecule type" value="Genomic_DNA"/>
</dbReference>
<keyword evidence="4" id="KW-0808">Transferase</keyword>
<feature type="region of interest" description="Disordered" evidence="9">
    <location>
        <begin position="1"/>
        <end position="41"/>
    </location>
</feature>
<evidence type="ECO:0000313" key="11">
    <source>
        <dbReference type="EMBL" id="MBL1078357.1"/>
    </source>
</evidence>
<comment type="catalytic activity">
    <reaction evidence="1">
        <text>ATP + protein L-histidine = ADP + protein N-phospho-L-histidine.</text>
        <dbReference type="EC" id="2.7.13.3"/>
    </reaction>
</comment>
<accession>A0ABS1MCJ1</accession>
<dbReference type="InterPro" id="IPR036890">
    <property type="entry name" value="HATPase_C_sf"/>
</dbReference>
<organism evidence="11 12">
    <name type="scientific">Nocardia acididurans</name>
    <dbReference type="NCBI Taxonomy" id="2802282"/>
    <lineage>
        <taxon>Bacteria</taxon>
        <taxon>Bacillati</taxon>
        <taxon>Actinomycetota</taxon>
        <taxon>Actinomycetes</taxon>
        <taxon>Mycobacteriales</taxon>
        <taxon>Nocardiaceae</taxon>
        <taxon>Nocardia</taxon>
    </lineage>
</organism>
<evidence type="ECO:0000256" key="9">
    <source>
        <dbReference type="SAM" id="MobiDB-lite"/>
    </source>
</evidence>
<evidence type="ECO:0000256" key="4">
    <source>
        <dbReference type="ARBA" id="ARBA00022679"/>
    </source>
</evidence>
<proteinExistence type="predicted"/>
<evidence type="ECO:0000256" key="3">
    <source>
        <dbReference type="ARBA" id="ARBA00022553"/>
    </source>
</evidence>
<evidence type="ECO:0000259" key="10">
    <source>
        <dbReference type="Pfam" id="PF07730"/>
    </source>
</evidence>
<keyword evidence="12" id="KW-1185">Reference proteome</keyword>
<keyword evidence="8" id="KW-0902">Two-component regulatory system</keyword>
<dbReference type="InterPro" id="IPR050482">
    <property type="entry name" value="Sensor_HK_TwoCompSys"/>
</dbReference>
<keyword evidence="5" id="KW-0547">Nucleotide-binding</keyword>
<dbReference type="PANTHER" id="PTHR24421:SF10">
    <property type="entry name" value="NITRATE_NITRITE SENSOR PROTEIN NARQ"/>
    <property type="match status" value="1"/>
</dbReference>
<dbReference type="Pfam" id="PF07730">
    <property type="entry name" value="HisKA_3"/>
    <property type="match status" value="1"/>
</dbReference>
<dbReference type="PANTHER" id="PTHR24421">
    <property type="entry name" value="NITRATE/NITRITE SENSOR PROTEIN NARX-RELATED"/>
    <property type="match status" value="1"/>
</dbReference>
<dbReference type="SUPFAM" id="SSF55874">
    <property type="entry name" value="ATPase domain of HSP90 chaperone/DNA topoisomerase II/histidine kinase"/>
    <property type="match status" value="1"/>
</dbReference>
<dbReference type="Proteomes" id="UP000602198">
    <property type="component" value="Unassembled WGS sequence"/>
</dbReference>
<feature type="domain" description="Signal transduction histidine kinase subgroup 3 dimerisation and phosphoacceptor" evidence="10">
    <location>
        <begin position="49"/>
        <end position="116"/>
    </location>
</feature>
<evidence type="ECO:0000256" key="6">
    <source>
        <dbReference type="ARBA" id="ARBA00022777"/>
    </source>
</evidence>
<evidence type="ECO:0000313" key="12">
    <source>
        <dbReference type="Proteomes" id="UP000602198"/>
    </source>
</evidence>
<dbReference type="EC" id="2.7.13.3" evidence="2"/>
<keyword evidence="7" id="KW-0067">ATP-binding</keyword>
<dbReference type="RefSeq" id="WP_201953506.1">
    <property type="nucleotide sequence ID" value="NZ_JAERRJ010000011.1"/>
</dbReference>
<feature type="compositionally biased region" description="Polar residues" evidence="9">
    <location>
        <begin position="29"/>
        <end position="39"/>
    </location>
</feature>
<sequence length="261" mass="27944">MPTSTRPAPEPRAHCDGQGTARVAGGADPTTQTPGTRSASVAREAVLAERVRISREIHDVLAGSLGVLGIQLQVLHTVLADLGDVDSAVKLLEELQLTTQEGLRETHRAVHALRRDPQPLGEQLAALVDRHRRSLQARASLTIEDEPDWLPPETSQALLRVVGEALLNAAKHAPGQPVSVVLSYRLDEVVVSIANPLGHGEPDRYYRDVDGGYGLLGMRERLLPLEGSVTAGADGDRWVVTARVPSTPHSTAPTGEITPSR</sequence>
<dbReference type="Gene3D" id="1.20.5.1930">
    <property type="match status" value="1"/>
</dbReference>
<dbReference type="CDD" id="cd16917">
    <property type="entry name" value="HATPase_UhpB-NarQ-NarX-like"/>
    <property type="match status" value="1"/>
</dbReference>